<organism evidence="1 2">
    <name type="scientific">Sungkyunkwania multivorans</name>
    <dbReference type="NCBI Taxonomy" id="1173618"/>
    <lineage>
        <taxon>Bacteria</taxon>
        <taxon>Pseudomonadati</taxon>
        <taxon>Bacteroidota</taxon>
        <taxon>Flavobacteriia</taxon>
        <taxon>Flavobacteriales</taxon>
        <taxon>Flavobacteriaceae</taxon>
        <taxon>Sungkyunkwania</taxon>
    </lineage>
</organism>
<dbReference type="PIRSF" id="PIRSF010372">
    <property type="entry name" value="PaiB"/>
    <property type="match status" value="1"/>
</dbReference>
<sequence>MNYPPKHHQEQNYPNAIRVMKAYPFGTLISAKDSEIFATHIPLIYEDDGSTYGKLVAHIDKYNPQVELLKDGIGCTAIFYGPDTYISPSVYSTTQLPTWNYINVHIKGKVTRIEDRNDVRDTIIRMTAFLEGDDPKYVLTPDNPRMEAALDYIIGFEIAITAWEGKFKFSQDKLKRDQQLAKMALIKNNQQSIKDFVDEIMKHHLVKK</sequence>
<gene>
    <name evidence="1" type="ORF">ACFQ1M_01190</name>
</gene>
<accession>A0ABW3CVV0</accession>
<comment type="caution">
    <text evidence="1">The sequence shown here is derived from an EMBL/GenBank/DDBJ whole genome shotgun (WGS) entry which is preliminary data.</text>
</comment>
<dbReference type="Pfam" id="PF04299">
    <property type="entry name" value="FMN_bind_2"/>
    <property type="match status" value="1"/>
</dbReference>
<protein>
    <submittedName>
        <fullName evidence="1">FMN-binding negative transcriptional regulator</fullName>
    </submittedName>
</protein>
<dbReference type="PANTHER" id="PTHR35802">
    <property type="entry name" value="PROTEASE SYNTHASE AND SPORULATION PROTEIN PAI 2"/>
    <property type="match status" value="1"/>
</dbReference>
<dbReference type="RefSeq" id="WP_386402626.1">
    <property type="nucleotide sequence ID" value="NZ_JBHTJH010000001.1"/>
</dbReference>
<dbReference type="SUPFAM" id="SSF50475">
    <property type="entry name" value="FMN-binding split barrel"/>
    <property type="match status" value="1"/>
</dbReference>
<reference evidence="2" key="1">
    <citation type="journal article" date="2019" name="Int. J. Syst. Evol. Microbiol.">
        <title>The Global Catalogue of Microorganisms (GCM) 10K type strain sequencing project: providing services to taxonomists for standard genome sequencing and annotation.</title>
        <authorList>
            <consortium name="The Broad Institute Genomics Platform"/>
            <consortium name="The Broad Institute Genome Sequencing Center for Infectious Disease"/>
            <person name="Wu L."/>
            <person name="Ma J."/>
        </authorList>
    </citation>
    <scope>NUCLEOTIDE SEQUENCE [LARGE SCALE GENOMIC DNA]</scope>
    <source>
        <strain evidence="2">CCUG 62952</strain>
    </source>
</reference>
<dbReference type="InterPro" id="IPR012349">
    <property type="entry name" value="Split_barrel_FMN-bd"/>
</dbReference>
<dbReference type="Gene3D" id="2.30.110.10">
    <property type="entry name" value="Electron Transport, Fmn-binding Protein, Chain A"/>
    <property type="match status" value="1"/>
</dbReference>
<dbReference type="EMBL" id="JBHTJH010000001">
    <property type="protein sequence ID" value="MFD0860806.1"/>
    <property type="molecule type" value="Genomic_DNA"/>
</dbReference>
<evidence type="ECO:0000313" key="2">
    <source>
        <dbReference type="Proteomes" id="UP001596978"/>
    </source>
</evidence>
<dbReference type="InterPro" id="IPR007396">
    <property type="entry name" value="TR_PAI2-type"/>
</dbReference>
<dbReference type="Proteomes" id="UP001596978">
    <property type="component" value="Unassembled WGS sequence"/>
</dbReference>
<keyword evidence="2" id="KW-1185">Reference proteome</keyword>
<proteinExistence type="predicted"/>
<dbReference type="PANTHER" id="PTHR35802:SF1">
    <property type="entry name" value="PROTEASE SYNTHASE AND SPORULATION PROTEIN PAI 2"/>
    <property type="match status" value="1"/>
</dbReference>
<evidence type="ECO:0000313" key="1">
    <source>
        <dbReference type="EMBL" id="MFD0860806.1"/>
    </source>
</evidence>
<name>A0ABW3CVV0_9FLAO</name>